<organism evidence="1 2">
    <name type="scientific">Purpureocillium lilacinum</name>
    <name type="common">Paecilomyces lilacinus</name>
    <dbReference type="NCBI Taxonomy" id="33203"/>
    <lineage>
        <taxon>Eukaryota</taxon>
        <taxon>Fungi</taxon>
        <taxon>Dikarya</taxon>
        <taxon>Ascomycota</taxon>
        <taxon>Pezizomycotina</taxon>
        <taxon>Sordariomycetes</taxon>
        <taxon>Hypocreomycetidae</taxon>
        <taxon>Hypocreales</taxon>
        <taxon>Ophiocordycipitaceae</taxon>
        <taxon>Purpureocillium</taxon>
    </lineage>
</organism>
<protein>
    <submittedName>
        <fullName evidence="1">Uncharacterized protein</fullName>
    </submittedName>
</protein>
<sequence length="216" mass="24041">MLSLDDATGNEPATDRALRDKDKGEHVVDRRYELTVISLAVDLGPAVFGKTWENTPLEYRVVAANLGNESVTSAGASDARPLHAVPPENDDSDRVAQSPQSDDVVVCRPRLASTKQLRSAFVRGQTKRRRPWWGHDEVTSKLHSNRRRAPCGQLLKRSRMRTRCLQSIALIIHFIDTEQSQRPSPAPTTEVNLNHQTLKSISIYALASTEPQTIAQ</sequence>
<accession>A0ACC4DU57</accession>
<proteinExistence type="predicted"/>
<reference evidence="1" key="1">
    <citation type="submission" date="2024-12" db="EMBL/GenBank/DDBJ databases">
        <title>Comparative genomics and development of molecular markers within Purpureocillium lilacinum and among Purpureocillium species.</title>
        <authorList>
            <person name="Yeh Z.-Y."/>
            <person name="Ni N.-T."/>
            <person name="Lo P.-H."/>
            <person name="Mushyakhwo K."/>
            <person name="Lin C.-F."/>
            <person name="Nai Y.-S."/>
        </authorList>
    </citation>
    <scope>NUCLEOTIDE SEQUENCE</scope>
    <source>
        <strain evidence="1">NCHU-NPUST-175</strain>
    </source>
</reference>
<evidence type="ECO:0000313" key="1">
    <source>
        <dbReference type="EMBL" id="KAL3958961.1"/>
    </source>
</evidence>
<evidence type="ECO:0000313" key="2">
    <source>
        <dbReference type="Proteomes" id="UP001638806"/>
    </source>
</evidence>
<dbReference type="EMBL" id="JBGNUJ010000006">
    <property type="protein sequence ID" value="KAL3958961.1"/>
    <property type="molecule type" value="Genomic_DNA"/>
</dbReference>
<name>A0ACC4DU57_PURLI</name>
<gene>
    <name evidence="1" type="ORF">ACCO45_007123</name>
</gene>
<comment type="caution">
    <text evidence="1">The sequence shown here is derived from an EMBL/GenBank/DDBJ whole genome shotgun (WGS) entry which is preliminary data.</text>
</comment>
<keyword evidence="2" id="KW-1185">Reference proteome</keyword>
<dbReference type="Proteomes" id="UP001638806">
    <property type="component" value="Unassembled WGS sequence"/>
</dbReference>